<sequence>MPVRLYRSSCCLNPGLRQGWGIGCAGGELRPVAVWDQGQRLGAVGPGCVAEVWNTGTGRHLGTLRPEIESLAATDQVIITGGYDGYLRLWDPQRFTETRAWQGHQDRISSLALAPDGRWFASSGHDALVRVWDTGTGAPLATCTGHTKWVNAVAVSSAARWFASSDDEGVIRLWRMPSGEAWHVLRGTPTWSAPSRSPRTTR</sequence>
<proteinExistence type="predicted"/>
<feature type="repeat" description="WD" evidence="3">
    <location>
        <begin position="101"/>
        <end position="142"/>
    </location>
</feature>
<reference evidence="4 5" key="1">
    <citation type="submission" date="2018-03" db="EMBL/GenBank/DDBJ databases">
        <title>Defining the species Micromonospora saelicesensis and Micromonospora noduli under the framework of genomics.</title>
        <authorList>
            <person name="Riesco R."/>
            <person name="Trujillo M.E."/>
        </authorList>
    </citation>
    <scope>NUCLEOTIDE SEQUENCE [LARGE SCALE GENOMIC DNA]</scope>
    <source>
        <strain evidence="4 5">MED15</strain>
    </source>
</reference>
<evidence type="ECO:0000256" key="2">
    <source>
        <dbReference type="ARBA" id="ARBA00022737"/>
    </source>
</evidence>
<dbReference type="Pfam" id="PF00400">
    <property type="entry name" value="WD40"/>
    <property type="match status" value="3"/>
</dbReference>
<organism evidence="4 5">
    <name type="scientific">Micromonospora noduli</name>
    <dbReference type="NCBI Taxonomy" id="709876"/>
    <lineage>
        <taxon>Bacteria</taxon>
        <taxon>Bacillati</taxon>
        <taxon>Actinomycetota</taxon>
        <taxon>Actinomycetes</taxon>
        <taxon>Micromonosporales</taxon>
        <taxon>Micromonosporaceae</taxon>
        <taxon>Micromonospora</taxon>
    </lineage>
</organism>
<evidence type="ECO:0000256" key="3">
    <source>
        <dbReference type="PROSITE-ProRule" id="PRU00221"/>
    </source>
</evidence>
<dbReference type="InterPro" id="IPR015943">
    <property type="entry name" value="WD40/YVTN_repeat-like_dom_sf"/>
</dbReference>
<dbReference type="PROSITE" id="PS50294">
    <property type="entry name" value="WD_REPEATS_REGION"/>
    <property type="match status" value="2"/>
</dbReference>
<dbReference type="PROSITE" id="PS50082">
    <property type="entry name" value="WD_REPEATS_2"/>
    <property type="match status" value="3"/>
</dbReference>
<gene>
    <name evidence="4" type="ORF">MED15_01704</name>
</gene>
<keyword evidence="5" id="KW-1185">Reference proteome</keyword>
<dbReference type="InterPro" id="IPR036322">
    <property type="entry name" value="WD40_repeat_dom_sf"/>
</dbReference>
<dbReference type="EMBL" id="PYAC01000005">
    <property type="protein sequence ID" value="RAO22200.1"/>
    <property type="molecule type" value="Genomic_DNA"/>
</dbReference>
<feature type="repeat" description="WD" evidence="3">
    <location>
        <begin position="78"/>
        <end position="91"/>
    </location>
</feature>
<keyword evidence="2" id="KW-0677">Repeat</keyword>
<dbReference type="SUPFAM" id="SSF50978">
    <property type="entry name" value="WD40 repeat-like"/>
    <property type="match status" value="1"/>
</dbReference>
<dbReference type="Gene3D" id="2.130.10.10">
    <property type="entry name" value="YVTN repeat-like/Quinoprotein amine dehydrogenase"/>
    <property type="match status" value="1"/>
</dbReference>
<comment type="caution">
    <text evidence="4">The sequence shown here is derived from an EMBL/GenBank/DDBJ whole genome shotgun (WGS) entry which is preliminary data.</text>
</comment>
<dbReference type="PANTHER" id="PTHR19848">
    <property type="entry name" value="WD40 REPEAT PROTEIN"/>
    <property type="match status" value="1"/>
</dbReference>
<dbReference type="SMART" id="SM00320">
    <property type="entry name" value="WD40"/>
    <property type="match status" value="3"/>
</dbReference>
<protein>
    <submittedName>
        <fullName evidence="4">Protein pleiotropic regulatory locus</fullName>
    </submittedName>
</protein>
<evidence type="ECO:0000256" key="1">
    <source>
        <dbReference type="ARBA" id="ARBA00022574"/>
    </source>
</evidence>
<feature type="repeat" description="WD" evidence="3">
    <location>
        <begin position="143"/>
        <end position="184"/>
    </location>
</feature>
<dbReference type="PANTHER" id="PTHR19848:SF8">
    <property type="entry name" value="F-BOX AND WD REPEAT DOMAIN CONTAINING 7"/>
    <property type="match status" value="1"/>
</dbReference>
<name>A0ABX9D4Z9_9ACTN</name>
<dbReference type="InterPro" id="IPR001680">
    <property type="entry name" value="WD40_rpt"/>
</dbReference>
<evidence type="ECO:0000313" key="5">
    <source>
        <dbReference type="Proteomes" id="UP000249045"/>
    </source>
</evidence>
<keyword evidence="1 3" id="KW-0853">WD repeat</keyword>
<dbReference type="Proteomes" id="UP000249045">
    <property type="component" value="Unassembled WGS sequence"/>
</dbReference>
<evidence type="ECO:0000313" key="4">
    <source>
        <dbReference type="EMBL" id="RAO22200.1"/>
    </source>
</evidence>
<dbReference type="RefSeq" id="WP_167457628.1">
    <property type="nucleotide sequence ID" value="NZ_PYAC01000005.1"/>
</dbReference>
<accession>A0ABX9D4Z9</accession>